<comment type="caution">
    <text evidence="2">The sequence shown here is derived from an EMBL/GenBank/DDBJ whole genome shotgun (WGS) entry which is preliminary data.</text>
</comment>
<feature type="transmembrane region" description="Helical" evidence="1">
    <location>
        <begin position="120"/>
        <end position="140"/>
    </location>
</feature>
<dbReference type="AlphaFoldDB" id="A0A6M1RL06"/>
<feature type="transmembrane region" description="Helical" evidence="1">
    <location>
        <begin position="40"/>
        <end position="58"/>
    </location>
</feature>
<evidence type="ECO:0000256" key="1">
    <source>
        <dbReference type="SAM" id="Phobius"/>
    </source>
</evidence>
<feature type="transmembrane region" description="Helical" evidence="1">
    <location>
        <begin position="70"/>
        <end position="91"/>
    </location>
</feature>
<protein>
    <submittedName>
        <fullName evidence="2">Uncharacterized protein</fullName>
    </submittedName>
</protein>
<evidence type="ECO:0000313" key="3">
    <source>
        <dbReference type="Proteomes" id="UP000477311"/>
    </source>
</evidence>
<gene>
    <name evidence="2" type="ORF">G4L39_02510</name>
</gene>
<sequence>MRLAWLSSGLGLLLLGLGLLGWFRPQRTMAALQRFPRSIVWGTVLTLLATGWFLYYVAQENIADFAPIKPHLMVAFGVVGVGTCLFVKDYLGARGLAVVWLLLAKCMVDTGRPHLGETPWVLVNQTLAYVLVVAGMWVTISPFRLRDWIGWCTAGEKRFRMFVTGLVGLGLLLLVLAGTAYRDL</sequence>
<reference evidence="2 3" key="1">
    <citation type="submission" date="2020-02" db="EMBL/GenBank/DDBJ databases">
        <title>Draft genome sequence of Limisphaera ngatamarikiensis NGM72.4T, a thermophilic Verrucomicrobia grouped in subdivision 3.</title>
        <authorList>
            <person name="Carere C.R."/>
            <person name="Steen J."/>
            <person name="Hugenholtz P."/>
            <person name="Stott M.B."/>
        </authorList>
    </citation>
    <scope>NUCLEOTIDE SEQUENCE [LARGE SCALE GENOMIC DNA]</scope>
    <source>
        <strain evidence="2 3">NGM72.4</strain>
    </source>
</reference>
<feature type="transmembrane region" description="Helical" evidence="1">
    <location>
        <begin position="161"/>
        <end position="181"/>
    </location>
</feature>
<organism evidence="2 3">
    <name type="scientific">Limisphaera ngatamarikiensis</name>
    <dbReference type="NCBI Taxonomy" id="1324935"/>
    <lineage>
        <taxon>Bacteria</taxon>
        <taxon>Pseudomonadati</taxon>
        <taxon>Verrucomicrobiota</taxon>
        <taxon>Verrucomicrobiia</taxon>
        <taxon>Limisphaerales</taxon>
        <taxon>Limisphaeraceae</taxon>
        <taxon>Limisphaera</taxon>
    </lineage>
</organism>
<keyword evidence="1" id="KW-1133">Transmembrane helix</keyword>
<dbReference type="EMBL" id="JAAKYA010000014">
    <property type="protein sequence ID" value="NGO38269.1"/>
    <property type="molecule type" value="Genomic_DNA"/>
</dbReference>
<dbReference type="RefSeq" id="WP_165105651.1">
    <property type="nucleotide sequence ID" value="NZ_JAAKYA010000014.1"/>
</dbReference>
<evidence type="ECO:0000313" key="2">
    <source>
        <dbReference type="EMBL" id="NGO38269.1"/>
    </source>
</evidence>
<keyword evidence="1" id="KW-0812">Transmembrane</keyword>
<keyword evidence="3" id="KW-1185">Reference proteome</keyword>
<name>A0A6M1RL06_9BACT</name>
<accession>A0A6M1RL06</accession>
<keyword evidence="1" id="KW-0472">Membrane</keyword>
<dbReference type="Proteomes" id="UP000477311">
    <property type="component" value="Unassembled WGS sequence"/>
</dbReference>
<proteinExistence type="predicted"/>